<evidence type="ECO:0000313" key="1">
    <source>
        <dbReference type="EMBL" id="MBK0401817.1"/>
    </source>
</evidence>
<comment type="caution">
    <text evidence="1">The sequence shown here is derived from an EMBL/GenBank/DDBJ whole genome shotgun (WGS) entry which is preliminary data.</text>
</comment>
<keyword evidence="2" id="KW-1185">Reference proteome</keyword>
<name>A0ABS1BXF2_9BACT</name>
<evidence type="ECO:0000313" key="2">
    <source>
        <dbReference type="Proteomes" id="UP000644147"/>
    </source>
</evidence>
<dbReference type="Proteomes" id="UP000644147">
    <property type="component" value="Unassembled WGS sequence"/>
</dbReference>
<organism evidence="1 2">
    <name type="scientific">Adhaeribacter terrigena</name>
    <dbReference type="NCBI Taxonomy" id="2793070"/>
    <lineage>
        <taxon>Bacteria</taxon>
        <taxon>Pseudomonadati</taxon>
        <taxon>Bacteroidota</taxon>
        <taxon>Cytophagia</taxon>
        <taxon>Cytophagales</taxon>
        <taxon>Hymenobacteraceae</taxon>
        <taxon>Adhaeribacter</taxon>
    </lineage>
</organism>
<reference evidence="1 2" key="1">
    <citation type="submission" date="2020-12" db="EMBL/GenBank/DDBJ databases">
        <title>Bacterial novel species Adhaeribacter sp. BT258 isolated from soil.</title>
        <authorList>
            <person name="Jung H.-Y."/>
        </authorList>
    </citation>
    <scope>NUCLEOTIDE SEQUENCE [LARGE SCALE GENOMIC DNA]</scope>
    <source>
        <strain evidence="1 2">BT258</strain>
    </source>
</reference>
<dbReference type="EMBL" id="JAEHFX010000001">
    <property type="protein sequence ID" value="MBK0401817.1"/>
    <property type="molecule type" value="Genomic_DNA"/>
</dbReference>
<sequence>MNLKSNPNQFLFNSTKGSLPEESLIIDGKSYPAKYFFLYAELDQTDSFPAYHSKIFINLTNNKKVLFKEKYDYTKSECEQVIQLQLTDFHAKHIDMNDLQLKKAGYQIESEKYKTFKRKFLINQQLTIDFDANN</sequence>
<dbReference type="RefSeq" id="WP_200504426.1">
    <property type="nucleotide sequence ID" value="NZ_JAEHFX010000001.1"/>
</dbReference>
<accession>A0ABS1BXF2</accession>
<gene>
    <name evidence="1" type="ORF">I5M27_02405</name>
</gene>
<protein>
    <submittedName>
        <fullName evidence="1">Uncharacterized protein</fullName>
    </submittedName>
</protein>
<proteinExistence type="predicted"/>